<protein>
    <submittedName>
        <fullName evidence="2">Pilus assembly protein CpaD</fullName>
    </submittedName>
</protein>
<dbReference type="Proteomes" id="UP000218151">
    <property type="component" value="Unassembled WGS sequence"/>
</dbReference>
<name>A0A2A2SJR0_9SPHN</name>
<gene>
    <name evidence="2" type="ORF">CKY28_01535</name>
</gene>
<evidence type="ECO:0000256" key="1">
    <source>
        <dbReference type="SAM" id="MobiDB-lite"/>
    </source>
</evidence>
<dbReference type="RefSeq" id="WP_095996570.1">
    <property type="nucleotide sequence ID" value="NZ_NSLI01000001.1"/>
</dbReference>
<proteinExistence type="predicted"/>
<evidence type="ECO:0000313" key="2">
    <source>
        <dbReference type="EMBL" id="PAX09463.1"/>
    </source>
</evidence>
<dbReference type="Pfam" id="PF09476">
    <property type="entry name" value="Pilus_CpaD"/>
    <property type="match status" value="1"/>
</dbReference>
<dbReference type="EMBL" id="NSLI01000001">
    <property type="protein sequence ID" value="PAX09463.1"/>
    <property type="molecule type" value="Genomic_DNA"/>
</dbReference>
<dbReference type="AlphaFoldDB" id="A0A2A2SJR0"/>
<sequence length="198" mass="20302">MIHAKSFLASAALLLAGCMGTQNRGLESVHQPVVQRSDYLLDLRAAGQGLAQGEQARLAGWFDALRLGYGDRVTVDDPSGTAPGARAEVAGVVEGYGLLLAGDAPVTPAPVAPGTVRVVVSRARASVPGCPDWSRDVTQNNDNHTSSGFGCATNANFAAMVANPVDLVNGRDGAESADPAISGRAINGYRTRSTGGSK</sequence>
<reference evidence="3" key="1">
    <citation type="submission" date="2017-09" db="EMBL/GenBank/DDBJ databases">
        <authorList>
            <person name="Feng G."/>
            <person name="Zhu H."/>
        </authorList>
    </citation>
    <scope>NUCLEOTIDE SEQUENCE [LARGE SCALE GENOMIC DNA]</scope>
    <source>
        <strain evidence="3">1PNM-20</strain>
    </source>
</reference>
<keyword evidence="3" id="KW-1185">Reference proteome</keyword>
<dbReference type="PROSITE" id="PS51257">
    <property type="entry name" value="PROKAR_LIPOPROTEIN"/>
    <property type="match status" value="1"/>
</dbReference>
<comment type="caution">
    <text evidence="2">The sequence shown here is derived from an EMBL/GenBank/DDBJ whole genome shotgun (WGS) entry which is preliminary data.</text>
</comment>
<dbReference type="InterPro" id="IPR019027">
    <property type="entry name" value="Pilus_biogenesis_CpaD-related"/>
</dbReference>
<organism evidence="2 3">
    <name type="scientific">Sphingomonas lenta</name>
    <dbReference type="NCBI Taxonomy" id="1141887"/>
    <lineage>
        <taxon>Bacteria</taxon>
        <taxon>Pseudomonadati</taxon>
        <taxon>Pseudomonadota</taxon>
        <taxon>Alphaproteobacteria</taxon>
        <taxon>Sphingomonadales</taxon>
        <taxon>Sphingomonadaceae</taxon>
        <taxon>Sphingomonas</taxon>
    </lineage>
</organism>
<accession>A0A2A2SJR0</accession>
<evidence type="ECO:0000313" key="3">
    <source>
        <dbReference type="Proteomes" id="UP000218151"/>
    </source>
</evidence>
<dbReference type="OrthoDB" id="9802674at2"/>
<feature type="region of interest" description="Disordered" evidence="1">
    <location>
        <begin position="170"/>
        <end position="198"/>
    </location>
</feature>